<evidence type="ECO:0000313" key="36">
    <source>
        <dbReference type="Proteomes" id="UP000507112"/>
    </source>
</evidence>
<dbReference type="EMBL" id="UAUZ02000003">
    <property type="protein sequence ID" value="CAD7354463.1"/>
    <property type="molecule type" value="Genomic_DNA"/>
</dbReference>
<evidence type="ECO:0000313" key="29">
    <source>
        <dbReference type="Proteomes" id="UP000443708"/>
    </source>
</evidence>
<reference evidence="14" key="11">
    <citation type="journal article" date="2021" name="Front Med (Lausanne)">
        <title>The Prevalence and Determinants of Fusidic Acid Resistance Among Methicillin-Resistant Staphylococcus aureus Clinical Isolates in China.</title>
        <authorList>
            <person name="Zhao H."/>
            <person name="Wang X."/>
            <person name="Wang B."/>
            <person name="Xu Y."/>
            <person name="Rao L."/>
            <person name="Wan B."/>
            <person name="Guo Y."/>
            <person name="Wu X."/>
            <person name="Yu J."/>
            <person name="Chen L."/>
            <person name="Li M."/>
            <person name="Yu F."/>
        </authorList>
    </citation>
    <scope>NUCLEOTIDE SEQUENCE</scope>
    <source>
        <strain evidence="14">NC-4</strain>
    </source>
</reference>
<evidence type="ECO:0000313" key="26">
    <source>
        <dbReference type="Proteomes" id="UP000442696"/>
    </source>
</evidence>
<evidence type="ECO:0000313" key="32">
    <source>
        <dbReference type="Proteomes" id="UP000466646"/>
    </source>
</evidence>
<evidence type="ECO:0000313" key="24">
    <source>
        <dbReference type="Proteomes" id="UP000293434"/>
    </source>
</evidence>
<evidence type="ECO:0000313" key="12">
    <source>
        <dbReference type="EMBL" id="KMR58205.1"/>
    </source>
</evidence>
<dbReference type="EMBL" id="RQTF01000031">
    <property type="protein sequence ID" value="RZI08319.1"/>
    <property type="molecule type" value="Genomic_DNA"/>
</dbReference>
<dbReference type="EMBL" id="JAAFLG010000003">
    <property type="protein sequence ID" value="NDP55334.1"/>
    <property type="molecule type" value="Genomic_DNA"/>
</dbReference>
<dbReference type="Proteomes" id="UP000251686">
    <property type="component" value="Unassembled WGS sequence"/>
</dbReference>
<dbReference type="Proteomes" id="UP001200271">
    <property type="component" value="Unassembled WGS sequence"/>
</dbReference>
<dbReference type="Proteomes" id="UP000547874">
    <property type="component" value="Unassembled WGS sequence"/>
</dbReference>
<evidence type="ECO:0000313" key="14">
    <source>
        <dbReference type="EMBL" id="MCE3362472.1"/>
    </source>
</evidence>
<dbReference type="EMBL" id="LALJ01000024">
    <property type="protein sequence ID" value="KMR36028.1"/>
    <property type="molecule type" value="Genomic_DNA"/>
</dbReference>
<proteinExistence type="predicted"/>
<evidence type="ECO:0000313" key="22">
    <source>
        <dbReference type="Proteomes" id="UP000217245"/>
    </source>
</evidence>
<reference evidence="17 32" key="10">
    <citation type="submission" date="2020-01" db="EMBL/GenBank/DDBJ databases">
        <title>Analysis of Virulence and Antimicrobial Resistance Gene Carriage in Staphylococcus aureus Infections in Equids Using Whole Genome Sequencing.</title>
        <authorList>
            <person name="Little S.V."/>
            <person name="Hillhouse A.E."/>
            <person name="Cohen N.D."/>
            <person name="Lawhon S.D."/>
            <person name="Bryan L.K."/>
        </authorList>
    </citation>
    <scope>NUCLEOTIDE SEQUENCE [LARGE SCALE GENOMIC DNA]</scope>
    <source>
        <strain evidence="17 32">61-017</strain>
    </source>
</reference>
<dbReference type="EMBL" id="CAIGXB010000004">
    <property type="protein sequence ID" value="CAC5792993.1"/>
    <property type="molecule type" value="Genomic_DNA"/>
</dbReference>
<dbReference type="Proteomes" id="UP000459702">
    <property type="component" value="Unassembled WGS sequence"/>
</dbReference>
<evidence type="ECO:0000313" key="5">
    <source>
        <dbReference type="EMBL" id="CAA4680435.1"/>
    </source>
</evidence>
<evidence type="ECO:0000313" key="3">
    <source>
        <dbReference type="EMBL" id="CAA4122743.1"/>
    </source>
</evidence>
<dbReference type="EMBL" id="CP023391">
    <property type="protein sequence ID" value="ATC71598.1"/>
    <property type="molecule type" value="Genomic_DNA"/>
</dbReference>
<evidence type="ECO:0000313" key="35">
    <source>
        <dbReference type="Proteomes" id="UP000505390"/>
    </source>
</evidence>
<evidence type="ECO:0000313" key="8">
    <source>
        <dbReference type="EMBL" id="CAC5792993.1"/>
    </source>
</evidence>
<reference evidence="14" key="12">
    <citation type="submission" date="2023-08" db="EMBL/GenBank/DDBJ databases">
        <authorList>
            <person name="Zhao H."/>
            <person name="Wang X."/>
        </authorList>
    </citation>
    <scope>NUCLEOTIDE SEQUENCE</scope>
    <source>
        <strain evidence="14">NC-4</strain>
    </source>
</reference>
<dbReference type="Proteomes" id="UP000443506">
    <property type="component" value="Unassembled WGS sequence"/>
</dbReference>
<organism evidence="12">
    <name type="scientific">Staphylococcus aureus</name>
    <dbReference type="NCBI Taxonomy" id="1280"/>
    <lineage>
        <taxon>Bacteria</taxon>
        <taxon>Bacillati</taxon>
        <taxon>Bacillota</taxon>
        <taxon>Bacilli</taxon>
        <taxon>Bacillales</taxon>
        <taxon>Staphylococcaceae</taxon>
        <taxon>Staphylococcus</taxon>
    </lineage>
</organism>
<reference evidence="24 25" key="6">
    <citation type="submission" date="2018-11" db="EMBL/GenBank/DDBJ databases">
        <title>Genomic profiling of Staphylococcus species from a Poultry farm system in KwaZulu-Natal, South Africa.</title>
        <authorList>
            <person name="Amoako D.G."/>
            <person name="Somboro A.M."/>
            <person name="Abia A.L.K."/>
            <person name="Bester L.A."/>
            <person name="Essack S.Y."/>
        </authorList>
    </citation>
    <scope>NUCLEOTIDE SEQUENCE [LARGE SCALE GENOMIC DNA]</scope>
    <source>
        <strain evidence="20 25">SA12</strain>
        <strain evidence="19 24">SA9</strain>
    </source>
</reference>
<dbReference type="EMBL" id="CACTPI010000006">
    <property type="protein sequence ID" value="CAA4122743.1"/>
    <property type="molecule type" value="Genomic_DNA"/>
</dbReference>
<evidence type="ECO:0000313" key="16">
    <source>
        <dbReference type="EMBL" id="MVM11618.1"/>
    </source>
</evidence>
<evidence type="ECO:0000313" key="19">
    <source>
        <dbReference type="EMBL" id="RZH90369.1"/>
    </source>
</evidence>
<protein>
    <submittedName>
        <fullName evidence="12">Uncharacterized protein</fullName>
    </submittedName>
</protein>
<evidence type="ECO:0000313" key="33">
    <source>
        <dbReference type="Proteomes" id="UP000471199"/>
    </source>
</evidence>
<reference evidence="26 27" key="8">
    <citation type="submission" date="2019-12" db="EMBL/GenBank/DDBJ databases">
        <authorList>
            <consortium name="Pathogen Informatics"/>
        </authorList>
    </citation>
    <scope>NUCLEOTIDE SEQUENCE [LARGE SCALE GENOMIC DNA]</scope>
    <source>
        <strain evidence="9 36">MOS105</strain>
        <strain evidence="10">NCTC13131</strain>
        <strain evidence="3 29">S040_N01_C01</strain>
        <strain evidence="2 27">S087_N01_C01</strain>
        <strain evidence="8 35">SG160</strain>
        <strain evidence="6 31">T012_N10_C04</strain>
        <strain evidence="4 26">T012_N16_C08</strain>
        <strain evidence="5 28">T065_N03_C06</strain>
        <strain evidence="7 30">T197_A02_C01</strain>
    </source>
</reference>
<dbReference type="EMBL" id="CACUNS010000007">
    <property type="protein sequence ID" value="CAA6083621.1"/>
    <property type="molecule type" value="Genomic_DNA"/>
</dbReference>
<evidence type="ECO:0000313" key="17">
    <source>
        <dbReference type="EMBL" id="NDP55334.1"/>
    </source>
</evidence>
<reference evidence="1 22" key="4">
    <citation type="submission" date="2017-09" db="EMBL/GenBank/DDBJ databases">
        <title>A single nucleotide polymorphism in the Staphylococcus aureus virulence regulator SaeR abolishes pathogenesis.</title>
        <authorList>
            <person name="Copin R.J."/>
            <person name="Sause W."/>
            <person name="Shopsin B."/>
            <person name="Torres V.J."/>
        </authorList>
    </citation>
    <scope>NUCLEOTIDE SEQUENCE [LARGE SCALE GENOMIC DNA]</scope>
    <source>
        <strain evidence="22">Newman</strain>
        <strain evidence="1">Newman_D2C</strain>
    </source>
</reference>
<reference evidence="12" key="1">
    <citation type="journal article" date="2015" name="J. Infect. Dis.">
        <title>Parallel Epidemics of Community-Associated Methicillin-Resistant Staphylococcus aureus USA300 Infection in North and South America.</title>
        <authorList>
            <person name="Planet P.J."/>
            <person name="Diaz L."/>
            <person name="Kolokotronis S.O."/>
            <person name="Narechania A."/>
            <person name="Reyes J."/>
            <person name="Xing G."/>
            <person name="Rincon S."/>
            <person name="Smith H."/>
            <person name="Panesso D."/>
            <person name="Ryan C."/>
            <person name="Smith D.P."/>
            <person name="Guzman M."/>
            <person name="Zurita J."/>
            <person name="Sebra R."/>
            <person name="Deikus G."/>
            <person name="Nolan R.L."/>
            <person name="Tenover F.C."/>
            <person name="Weinstock G.M."/>
            <person name="Robinson D.A."/>
            <person name="Arias C.A."/>
        </authorList>
    </citation>
    <scope>NUCLEOTIDE SEQUENCE</scope>
    <source>
        <strain evidence="11">CA15</strain>
        <strain evidence="12">M121</strain>
    </source>
</reference>
<evidence type="ECO:0000313" key="11">
    <source>
        <dbReference type="EMBL" id="KMR36028.1"/>
    </source>
</evidence>
<evidence type="ECO:0000313" key="20">
    <source>
        <dbReference type="EMBL" id="RZI08319.1"/>
    </source>
</evidence>
<evidence type="ECO:0000313" key="13">
    <source>
        <dbReference type="EMBL" id="KSA81339.1"/>
    </source>
</evidence>
<reference evidence="33 34" key="7">
    <citation type="submission" date="2019-11" db="EMBL/GenBank/DDBJ databases">
        <title>Implementation of targeted gown and glove precautions to prevent Staphylococcus aureus acquisition in community-based nursing homes.</title>
        <authorList>
            <person name="Stine O.C."/>
        </authorList>
    </citation>
    <scope>NUCLEOTIDE SEQUENCE [LARGE SCALE GENOMIC DNA]</scope>
    <source>
        <strain evidence="16 34">S_1081.LBCF.DN</strain>
        <strain evidence="15 33">S_2062.LAUP.DI</strain>
    </source>
</reference>
<evidence type="ECO:0000313" key="10">
    <source>
        <dbReference type="EMBL" id="CAD7354463.1"/>
    </source>
</evidence>
<dbReference type="EMBL" id="CACTWD010000006">
    <property type="protein sequence ID" value="CAA4680435.1"/>
    <property type="molecule type" value="Genomic_DNA"/>
</dbReference>
<evidence type="ECO:0000313" key="6">
    <source>
        <dbReference type="EMBL" id="CAA6083621.1"/>
    </source>
</evidence>
<dbReference type="Proteomes" id="UP000217245">
    <property type="component" value="Chromosome"/>
</dbReference>
<evidence type="ECO:0000313" key="30">
    <source>
        <dbReference type="Proteomes" id="UP000459586"/>
    </source>
</evidence>
<dbReference type="Proteomes" id="UP000293434">
    <property type="component" value="Unassembled WGS sequence"/>
</dbReference>
<dbReference type="Proteomes" id="UP000254116">
    <property type="component" value="Unassembled WGS sequence"/>
</dbReference>
<evidence type="ECO:0000313" key="21">
    <source>
        <dbReference type="EMBL" id="SUL35597.1"/>
    </source>
</evidence>
<dbReference type="EMBL" id="JAANEC010000104">
    <property type="protein sequence ID" value="NUY12884.1"/>
    <property type="molecule type" value="Genomic_DNA"/>
</dbReference>
<dbReference type="EMBL" id="WPXC01000033">
    <property type="protein sequence ID" value="MVM11618.1"/>
    <property type="molecule type" value="Genomic_DNA"/>
</dbReference>
<dbReference type="EMBL" id="CACTQT010000006">
    <property type="protein sequence ID" value="CAA4372661.1"/>
    <property type="molecule type" value="Genomic_DNA"/>
</dbReference>
<evidence type="ECO:0000313" key="28">
    <source>
        <dbReference type="Proteomes" id="UP000443506"/>
    </source>
</evidence>
<evidence type="ECO:0000313" key="7">
    <source>
        <dbReference type="EMBL" id="CAA6353468.1"/>
    </source>
</evidence>
<dbReference type="Proteomes" id="UP000466646">
    <property type="component" value="Unassembled WGS sequence"/>
</dbReference>
<evidence type="ECO:0000313" key="2">
    <source>
        <dbReference type="EMBL" id="CAA4089781.1"/>
    </source>
</evidence>
<dbReference type="EMBL" id="LALQ01000007">
    <property type="protein sequence ID" value="KMR58205.1"/>
    <property type="molecule type" value="Genomic_DNA"/>
</dbReference>
<dbReference type="Proteomes" id="UP000471199">
    <property type="component" value="Unassembled WGS sequence"/>
</dbReference>
<dbReference type="Proteomes" id="UP000294017">
    <property type="component" value="Unassembled WGS sequence"/>
</dbReference>
<dbReference type="Proteomes" id="UP000478867">
    <property type="component" value="Unassembled WGS sequence"/>
</dbReference>
<dbReference type="Proteomes" id="UP000507112">
    <property type="component" value="Unassembled WGS sequence"/>
</dbReference>
<evidence type="ECO:0000313" key="34">
    <source>
        <dbReference type="Proteomes" id="UP000478867"/>
    </source>
</evidence>
<dbReference type="Proteomes" id="UP000052129">
    <property type="component" value="Unassembled WGS sequence"/>
</dbReference>
<dbReference type="EMBL" id="RQTC01000371">
    <property type="protein sequence ID" value="RZH90369.1"/>
    <property type="molecule type" value="Genomic_DNA"/>
</dbReference>
<evidence type="ECO:0000313" key="23">
    <source>
        <dbReference type="Proteomes" id="UP000254116"/>
    </source>
</evidence>
<dbReference type="EMBL" id="CAIIGD010000006">
    <property type="protein sequence ID" value="CAC8223027.1"/>
    <property type="molecule type" value="Genomic_DNA"/>
</dbReference>
<dbReference type="Proteomes" id="UP000459586">
    <property type="component" value="Unassembled WGS sequence"/>
</dbReference>
<dbReference type="EMBL" id="LFVP01000001">
    <property type="protein sequence ID" value="KSA81339.1"/>
    <property type="molecule type" value="Genomic_DNA"/>
</dbReference>
<dbReference type="EMBL" id="UHBY01000003">
    <property type="protein sequence ID" value="SUL35597.1"/>
    <property type="molecule type" value="Genomic_DNA"/>
</dbReference>
<accession>A0A1E8WZZ9</accession>
<evidence type="ECO:0000313" key="18">
    <source>
        <dbReference type="EMBL" id="NUY12884.1"/>
    </source>
</evidence>
<evidence type="ECO:0000313" key="25">
    <source>
        <dbReference type="Proteomes" id="UP000294017"/>
    </source>
</evidence>
<dbReference type="AlphaFoldDB" id="A0A0D6HLJ0"/>
<gene>
    <name evidence="13" type="ORF">ACR79_00390</name>
    <name evidence="1" type="ORF">CNH36_07985</name>
    <name evidence="19" type="ORF">EIG94_14770</name>
    <name evidence="20" type="ORF">EIH03_02405</name>
    <name evidence="12" type="ORF">EP54_02565</name>
    <name evidence="11" type="ORF">EQ90_09980</name>
    <name evidence="15" type="ORF">GO814_12010</name>
    <name evidence="16" type="ORF">GO942_13200</name>
    <name evidence="18" type="ORF">GQX37_10210</name>
    <name evidence="17" type="ORF">GZ130_01840</name>
    <name evidence="14" type="ORF">LB359_08975</name>
    <name evidence="21" type="ORF">NCTC10702_02357</name>
    <name evidence="10" type="ORF">NCTC13131_02004</name>
    <name evidence="2" type="ORF">SAMEA1029512_00608</name>
    <name evidence="3" type="ORF">SAMEA1029528_01531</name>
    <name evidence="4" type="ORF">SAMEA2078260_01367</name>
    <name evidence="6" type="ORF">SAMEA2078588_01476</name>
    <name evidence="7" type="ORF">SAMEA2080344_01522</name>
    <name evidence="5" type="ORF">SAMEA2081063_01216</name>
    <name evidence="8" type="ORF">SAMEA4008575_01499</name>
    <name evidence="9" type="ORF">SAMEA70146418_01947</name>
</gene>
<dbReference type="Proteomes" id="UP000505390">
    <property type="component" value="Unassembled WGS sequence"/>
</dbReference>
<dbReference type="Proteomes" id="UP000442782">
    <property type="component" value="Unassembled WGS sequence"/>
</dbReference>
<reference evidence="21 23" key="5">
    <citation type="submission" date="2018-06" db="EMBL/GenBank/DDBJ databases">
        <authorList>
            <consortium name="Pathogen Informatics"/>
            <person name="Doyle S."/>
        </authorList>
    </citation>
    <scope>NUCLEOTIDE SEQUENCE [LARGE SCALE GENOMIC DNA]</scope>
    <source>
        <strain evidence="21 23">NCTC10702</strain>
    </source>
</reference>
<evidence type="ECO:0000313" key="1">
    <source>
        <dbReference type="EMBL" id="ATC71598.1"/>
    </source>
</evidence>
<sequence>MNKINDRDLTELSSYRVYQDINKDNDFTVNEKRFKQADVFEDLYREKLKDTNKLREYNYLQNETFKSA</sequence>
<dbReference type="EMBL" id="WPTS01000037">
    <property type="protein sequence ID" value="MVK35863.1"/>
    <property type="molecule type" value="Genomic_DNA"/>
</dbReference>
<evidence type="ECO:0000313" key="9">
    <source>
        <dbReference type="EMBL" id="CAC8223027.1"/>
    </source>
</evidence>
<dbReference type="EMBL" id="JAIUEN010000068">
    <property type="protein sequence ID" value="MCE3362472.1"/>
    <property type="molecule type" value="Genomic_DNA"/>
</dbReference>
<evidence type="ECO:0000313" key="4">
    <source>
        <dbReference type="EMBL" id="CAA4372661.1"/>
    </source>
</evidence>
<dbReference type="Proteomes" id="UP000442696">
    <property type="component" value="Unassembled WGS sequence"/>
</dbReference>
<evidence type="ECO:0000313" key="27">
    <source>
        <dbReference type="Proteomes" id="UP000442782"/>
    </source>
</evidence>
<name>A0A0D6HLJ0_STAAU</name>
<dbReference type="EMBL" id="CACTOE010000003">
    <property type="protein sequence ID" value="CAA4089781.1"/>
    <property type="molecule type" value="Genomic_DNA"/>
</dbReference>
<accession>A0A0D6HLJ0</accession>
<evidence type="ECO:0000313" key="15">
    <source>
        <dbReference type="EMBL" id="MVK35863.1"/>
    </source>
</evidence>
<dbReference type="EMBL" id="CACURZ010000007">
    <property type="protein sequence ID" value="CAA6353468.1"/>
    <property type="molecule type" value="Genomic_DNA"/>
</dbReference>
<reference evidence="13" key="2">
    <citation type="submission" date="2015-06" db="EMBL/GenBank/DDBJ databases">
        <authorList>
            <person name="Diene S.M."/>
            <person name="Von Dach E."/>
            <person name="Fankhauser C."/>
            <person name="Schrenzel J."/>
            <person name="Harbarth S."/>
            <person name="Francois P."/>
        </authorList>
    </citation>
    <scope>NUCLEOTIDE SEQUENCE</scope>
    <source>
        <strain evidence="13">MRSA_S26</strain>
    </source>
</reference>
<evidence type="ECO:0000313" key="31">
    <source>
        <dbReference type="Proteomes" id="UP000459702"/>
    </source>
</evidence>
<reference evidence="13" key="3">
    <citation type="journal article" date="2016" name="J. Infect. Dis.">
        <title>Comparative Genomics of Community-Associated Methicillin-Resistant Staphylococcus aureus Shows the Emergence of Clone ST8-USA300 in Geneva, Switzerland.</title>
        <authorList>
            <person name="Von Dach E."/>
            <person name="Diene S.M."/>
            <person name="Fankhauser C."/>
            <person name="Schrenzel J."/>
            <person name="Harbarth S."/>
            <person name="Francois P."/>
        </authorList>
    </citation>
    <scope>NUCLEOTIDE SEQUENCE</scope>
    <source>
        <strain evidence="13">MRSA_S26</strain>
    </source>
</reference>
<reference evidence="18 37" key="9">
    <citation type="journal article" date="2020" name="J. Antimicrob. Chemother.">
        <title>Detection of heterogeneous vancomycin intermediate resistance in MRSA isolates from Latin America.</title>
        <authorList>
            <person name="Castro B.E."/>
            <person name="Berrio M."/>
            <person name="Vargas M.L."/>
            <person name="Carvajal L.P."/>
            <person name="Millan L.V."/>
            <person name="Rios R."/>
            <person name="Hernandez A.K."/>
            <person name="Rincon S."/>
            <person name="Cubides P."/>
            <person name="Forero E."/>
            <person name="Dinh A."/>
            <person name="Seas C."/>
            <person name="Munita J.M."/>
            <person name="Arias C.A."/>
            <person name="Reyes J."/>
            <person name="Diaz L."/>
        </authorList>
    </citation>
    <scope>NUCLEOTIDE SEQUENCE [LARGE SCALE GENOMIC DNA]</scope>
    <source>
        <strain evidence="18 37">UE1097</strain>
    </source>
</reference>
<evidence type="ECO:0000313" key="37">
    <source>
        <dbReference type="Proteomes" id="UP000547874"/>
    </source>
</evidence>
<dbReference type="Proteomes" id="UP000443708">
    <property type="component" value="Unassembled WGS sequence"/>
</dbReference>